<reference evidence="2" key="1">
    <citation type="submission" date="2020-05" db="EMBL/GenBank/DDBJ databases">
        <title>Phylogenomic resolution of chytrid fungi.</title>
        <authorList>
            <person name="Stajich J.E."/>
            <person name="Amses K."/>
            <person name="Simmons R."/>
            <person name="Seto K."/>
            <person name="Myers J."/>
            <person name="Bonds A."/>
            <person name="Quandt C.A."/>
            <person name="Barry K."/>
            <person name="Liu P."/>
            <person name="Grigoriev I."/>
            <person name="Longcore J.E."/>
            <person name="James T.Y."/>
        </authorList>
    </citation>
    <scope>NUCLEOTIDE SEQUENCE</scope>
    <source>
        <strain evidence="2">JEL0379</strain>
    </source>
</reference>
<dbReference type="Gene3D" id="3.30.710.10">
    <property type="entry name" value="Potassium Channel Kv1.1, Chain A"/>
    <property type="match status" value="1"/>
</dbReference>
<dbReference type="Proteomes" id="UP001212152">
    <property type="component" value="Unassembled WGS sequence"/>
</dbReference>
<evidence type="ECO:0008006" key="4">
    <source>
        <dbReference type="Google" id="ProtNLM"/>
    </source>
</evidence>
<evidence type="ECO:0000313" key="2">
    <source>
        <dbReference type="EMBL" id="KAJ3176135.1"/>
    </source>
</evidence>
<protein>
    <recommendedName>
        <fullName evidence="4">BTB domain-containing protein</fullName>
    </recommendedName>
</protein>
<dbReference type="EMBL" id="JADGJQ010000044">
    <property type="protein sequence ID" value="KAJ3176135.1"/>
    <property type="molecule type" value="Genomic_DNA"/>
</dbReference>
<dbReference type="SUPFAM" id="SSF54695">
    <property type="entry name" value="POZ domain"/>
    <property type="match status" value="1"/>
</dbReference>
<proteinExistence type="predicted"/>
<dbReference type="AlphaFoldDB" id="A0AAD5THI5"/>
<gene>
    <name evidence="2" type="ORF">HDU87_005512</name>
</gene>
<dbReference type="InterPro" id="IPR011333">
    <property type="entry name" value="SKP1/BTB/POZ_sf"/>
</dbReference>
<accession>A0AAD5THI5</accession>
<comment type="caution">
    <text evidence="2">The sequence shown here is derived from an EMBL/GenBank/DDBJ whole genome shotgun (WGS) entry which is preliminary data.</text>
</comment>
<keyword evidence="3" id="KW-1185">Reference proteome</keyword>
<evidence type="ECO:0000256" key="1">
    <source>
        <dbReference type="SAM" id="MobiDB-lite"/>
    </source>
</evidence>
<name>A0AAD5THI5_9FUNG</name>
<evidence type="ECO:0000313" key="3">
    <source>
        <dbReference type="Proteomes" id="UP001212152"/>
    </source>
</evidence>
<sequence length="232" mass="26965">MLIRRTETDTQDSATPGADGDARRITLQDTTAETFELFIKWIYDRQFGLNTHNVFIMNDLAAQFEATQLQLACDIFFRERMPADFINWENVESLLRRANARDSYSNDTLRKRCIEFLGQATSDKWIRVWSLAEAFELTQLLEKSTVANCPSEPWVVPLFDKLSLQLQRDLLLHRLQKNTKATVANRPPPSPWRGCDESTALLLDIPTPPSLERRRAARIPPMYSCDRWRFQK</sequence>
<organism evidence="2 3">
    <name type="scientific">Geranomyces variabilis</name>
    <dbReference type="NCBI Taxonomy" id="109894"/>
    <lineage>
        <taxon>Eukaryota</taxon>
        <taxon>Fungi</taxon>
        <taxon>Fungi incertae sedis</taxon>
        <taxon>Chytridiomycota</taxon>
        <taxon>Chytridiomycota incertae sedis</taxon>
        <taxon>Chytridiomycetes</taxon>
        <taxon>Spizellomycetales</taxon>
        <taxon>Powellomycetaceae</taxon>
        <taxon>Geranomyces</taxon>
    </lineage>
</organism>
<feature type="region of interest" description="Disordered" evidence="1">
    <location>
        <begin position="1"/>
        <end position="21"/>
    </location>
</feature>